<protein>
    <submittedName>
        <fullName evidence="1">Uncharacterized protein</fullName>
    </submittedName>
</protein>
<evidence type="ECO:0000313" key="2">
    <source>
        <dbReference type="Proteomes" id="UP000187209"/>
    </source>
</evidence>
<proteinExistence type="predicted"/>
<keyword evidence="2" id="KW-1185">Reference proteome</keyword>
<dbReference type="AlphaFoldDB" id="A0A1R2BU83"/>
<name>A0A1R2BU83_9CILI</name>
<sequence>MFTHTPKDLQRKGITPHLDHNYWKERVWKENDLKGNRVKNAEGKYSLQRDYKYLSLTPGKKINAFDQQTVNLFTDFINTKEKLSLDMHLPAKTKPTTAVNWTRINNGGHIPKIQKKNASEYLDLFARKSYIKPNQLPQDSIEILNIIDDIKTDPHSTFSRKKELISRTLRHK</sequence>
<organism evidence="1 2">
    <name type="scientific">Stentor coeruleus</name>
    <dbReference type="NCBI Taxonomy" id="5963"/>
    <lineage>
        <taxon>Eukaryota</taxon>
        <taxon>Sar</taxon>
        <taxon>Alveolata</taxon>
        <taxon>Ciliophora</taxon>
        <taxon>Postciliodesmatophora</taxon>
        <taxon>Heterotrichea</taxon>
        <taxon>Heterotrichida</taxon>
        <taxon>Stentoridae</taxon>
        <taxon>Stentor</taxon>
    </lineage>
</organism>
<comment type="caution">
    <text evidence="1">The sequence shown here is derived from an EMBL/GenBank/DDBJ whole genome shotgun (WGS) entry which is preliminary data.</text>
</comment>
<dbReference type="Proteomes" id="UP000187209">
    <property type="component" value="Unassembled WGS sequence"/>
</dbReference>
<gene>
    <name evidence="1" type="ORF">SteCoe_19459</name>
</gene>
<accession>A0A1R2BU83</accession>
<dbReference type="EMBL" id="MPUH01000429">
    <property type="protein sequence ID" value="OMJ80306.1"/>
    <property type="molecule type" value="Genomic_DNA"/>
</dbReference>
<reference evidence="1 2" key="1">
    <citation type="submission" date="2016-11" db="EMBL/GenBank/DDBJ databases">
        <title>The macronuclear genome of Stentor coeruleus: a giant cell with tiny introns.</title>
        <authorList>
            <person name="Slabodnick M."/>
            <person name="Ruby J.G."/>
            <person name="Reiff S.B."/>
            <person name="Swart E.C."/>
            <person name="Gosai S."/>
            <person name="Prabakaran S."/>
            <person name="Witkowska E."/>
            <person name="Larue G.E."/>
            <person name="Fisher S."/>
            <person name="Freeman R.M."/>
            <person name="Gunawardena J."/>
            <person name="Chu W."/>
            <person name="Stover N.A."/>
            <person name="Gregory B.D."/>
            <person name="Nowacki M."/>
            <person name="Derisi J."/>
            <person name="Roy S.W."/>
            <person name="Marshall W.F."/>
            <person name="Sood P."/>
        </authorList>
    </citation>
    <scope>NUCLEOTIDE SEQUENCE [LARGE SCALE GENOMIC DNA]</scope>
    <source>
        <strain evidence="1">WM001</strain>
    </source>
</reference>
<evidence type="ECO:0000313" key="1">
    <source>
        <dbReference type="EMBL" id="OMJ80306.1"/>
    </source>
</evidence>